<keyword evidence="3" id="KW-0472">Membrane</keyword>
<dbReference type="InterPro" id="IPR043130">
    <property type="entry name" value="CDP-OH_PTrfase_TM_dom"/>
</dbReference>
<feature type="transmembrane region" description="Helical" evidence="3">
    <location>
        <begin position="86"/>
        <end position="108"/>
    </location>
</feature>
<dbReference type="GO" id="GO:0016780">
    <property type="term" value="F:phosphotransferase activity, for other substituted phosphate groups"/>
    <property type="evidence" value="ECO:0007669"/>
    <property type="project" value="InterPro"/>
</dbReference>
<comment type="similarity">
    <text evidence="2">Belongs to the CDP-alcohol phosphatidyltransferase class-I family.</text>
</comment>
<sequence>MSGGTVRERRLGAAAVTGTAVAAAGVAVGGWTFVADATTRAAANRWALVTGATLCYVVGFLAYHVDADRPAAAAAPPNLVTITRGLLYAAAAGFLVVPPSSVAGPVGTGASPPAVRWAPALCYGAGVTLDFADGRLARRTERTTPLGTKLDHAFDTLGFLVAPLVGVAWGRLPSAYLSLSAARYVYRAGTAWRRRRGRPVGDLPESRVRRPLAALQMAFITVALTPLLPAAVVHPAALVVVVPSLATFVRDYLAVTGRLDG</sequence>
<feature type="transmembrane region" description="Helical" evidence="3">
    <location>
        <begin position="153"/>
        <end position="169"/>
    </location>
</feature>
<reference evidence="4 5" key="1">
    <citation type="submission" date="2018-12" db="EMBL/GenBank/DDBJ databases">
        <title>Complete genome sequence of Haloplanus rallus MBLA0036.</title>
        <authorList>
            <person name="Nam Y.-d."/>
            <person name="Kang J."/>
            <person name="Chung W.-H."/>
            <person name="Park Y.S."/>
        </authorList>
    </citation>
    <scope>NUCLEOTIDE SEQUENCE [LARGE SCALE GENOMIC DNA]</scope>
    <source>
        <strain evidence="4 5">MBLA0036</strain>
    </source>
</reference>
<evidence type="ECO:0000313" key="5">
    <source>
        <dbReference type="Proteomes" id="UP000428325"/>
    </source>
</evidence>
<dbReference type="AlphaFoldDB" id="A0A6B9FFI4"/>
<keyword evidence="3" id="KW-0812">Transmembrane</keyword>
<feature type="transmembrane region" description="Helical" evidence="3">
    <location>
        <begin position="46"/>
        <end position="65"/>
    </location>
</feature>
<protein>
    <submittedName>
        <fullName evidence="4">CDP-alcohol phosphatidyltransferase family protein</fullName>
    </submittedName>
</protein>
<evidence type="ECO:0000313" key="4">
    <source>
        <dbReference type="EMBL" id="QGX95519.1"/>
    </source>
</evidence>
<keyword evidence="1 2" id="KW-0808">Transferase</keyword>
<dbReference type="GO" id="GO:0008654">
    <property type="term" value="P:phospholipid biosynthetic process"/>
    <property type="evidence" value="ECO:0007669"/>
    <property type="project" value="InterPro"/>
</dbReference>
<dbReference type="Pfam" id="PF01066">
    <property type="entry name" value="CDP-OH_P_transf"/>
    <property type="match status" value="1"/>
</dbReference>
<dbReference type="OrthoDB" id="331608at2157"/>
<keyword evidence="3" id="KW-1133">Transmembrane helix</keyword>
<dbReference type="EMBL" id="CP034345">
    <property type="protein sequence ID" value="QGX95519.1"/>
    <property type="molecule type" value="Genomic_DNA"/>
</dbReference>
<evidence type="ECO:0000256" key="3">
    <source>
        <dbReference type="SAM" id="Phobius"/>
    </source>
</evidence>
<dbReference type="RefSeq" id="WP_157689978.1">
    <property type="nucleotide sequence ID" value="NZ_CP034345.1"/>
</dbReference>
<feature type="transmembrane region" description="Helical" evidence="3">
    <location>
        <begin position="12"/>
        <end position="34"/>
    </location>
</feature>
<gene>
    <name evidence="4" type="ORF">EI982_12325</name>
</gene>
<dbReference type="GeneID" id="99246829"/>
<evidence type="ECO:0000256" key="2">
    <source>
        <dbReference type="RuleBase" id="RU003750"/>
    </source>
</evidence>
<dbReference type="PROSITE" id="PS00379">
    <property type="entry name" value="CDP_ALCOHOL_P_TRANSF"/>
    <property type="match status" value="1"/>
</dbReference>
<dbReference type="GO" id="GO:0016020">
    <property type="term" value="C:membrane"/>
    <property type="evidence" value="ECO:0007669"/>
    <property type="project" value="InterPro"/>
</dbReference>
<dbReference type="InterPro" id="IPR000462">
    <property type="entry name" value="CDP-OH_P_trans"/>
</dbReference>
<proteinExistence type="inferred from homology"/>
<accession>A0A6B9FFI4</accession>
<keyword evidence="5" id="KW-1185">Reference proteome</keyword>
<feature type="transmembrane region" description="Helical" evidence="3">
    <location>
        <begin position="212"/>
        <end position="230"/>
    </location>
</feature>
<dbReference type="Proteomes" id="UP000428325">
    <property type="component" value="Chromosome"/>
</dbReference>
<dbReference type="Gene3D" id="1.20.120.1760">
    <property type="match status" value="1"/>
</dbReference>
<name>A0A6B9FFI4_9EURY</name>
<evidence type="ECO:0000256" key="1">
    <source>
        <dbReference type="ARBA" id="ARBA00022679"/>
    </source>
</evidence>
<dbReference type="KEGG" id="hra:EI982_12325"/>
<organism evidence="4 5">
    <name type="scientific">Haloplanus rallus</name>
    <dbReference type="NCBI Taxonomy" id="1816183"/>
    <lineage>
        <taxon>Archaea</taxon>
        <taxon>Methanobacteriati</taxon>
        <taxon>Methanobacteriota</taxon>
        <taxon>Stenosarchaea group</taxon>
        <taxon>Halobacteria</taxon>
        <taxon>Halobacteriales</taxon>
        <taxon>Haloferacaceae</taxon>
        <taxon>Haloplanus</taxon>
    </lineage>
</organism>
<dbReference type="InterPro" id="IPR048254">
    <property type="entry name" value="CDP_ALCOHOL_P_TRANSF_CS"/>
</dbReference>